<dbReference type="EMBL" id="JABEPQ010000003">
    <property type="protein sequence ID" value="NNM47250.1"/>
    <property type="molecule type" value="Genomic_DNA"/>
</dbReference>
<evidence type="ECO:0008006" key="3">
    <source>
        <dbReference type="Google" id="ProtNLM"/>
    </source>
</evidence>
<organism evidence="1 2">
    <name type="scientific">Knoellia koreensis</name>
    <dbReference type="NCBI Taxonomy" id="2730921"/>
    <lineage>
        <taxon>Bacteria</taxon>
        <taxon>Bacillati</taxon>
        <taxon>Actinomycetota</taxon>
        <taxon>Actinomycetes</taxon>
        <taxon>Micrococcales</taxon>
        <taxon>Intrasporangiaceae</taxon>
        <taxon>Knoellia</taxon>
    </lineage>
</organism>
<sequence length="238" mass="26438">MSALEVDGLRGFEEPVTHLWVPKGFQKATPPATLGTKGRPGLSGLQIRLHESRRWSTTDSTEVGIPRSTRAVATVQAALWARSTRQAALCLVMPIQQRLVRVGDVIEEFEKVRRHEFRRVLKAVLADIADGAHSLNELDFAQECRLRGLPEPSRQHVCRLSGGRVYLDVRWDKYGVALEVNGAGHEALDVALRDEVRLIDLQSAGDAAIPLSVLTLRCDPDPFFAALRRLLVARGWQP</sequence>
<dbReference type="AlphaFoldDB" id="A0A849HBJ8"/>
<proteinExistence type="predicted"/>
<reference evidence="1 2" key="1">
    <citation type="submission" date="2020-04" db="EMBL/GenBank/DDBJ databases">
        <title>Knoellia sp. isolate from air conditioner.</title>
        <authorList>
            <person name="Chea S."/>
            <person name="Kim D.-U."/>
        </authorList>
    </citation>
    <scope>NUCLEOTIDE SEQUENCE [LARGE SCALE GENOMIC DNA]</scope>
    <source>
        <strain evidence="1 2">DB2414S</strain>
    </source>
</reference>
<gene>
    <name evidence="1" type="ORF">HJG52_14720</name>
</gene>
<dbReference type="Proteomes" id="UP000588586">
    <property type="component" value="Unassembled WGS sequence"/>
</dbReference>
<keyword evidence="2" id="KW-1185">Reference proteome</keyword>
<accession>A0A849HBJ8</accession>
<protein>
    <recommendedName>
        <fullName evidence="3">DUF559 domain-containing protein</fullName>
    </recommendedName>
</protein>
<dbReference type="RefSeq" id="WP_171244371.1">
    <property type="nucleotide sequence ID" value="NZ_JABEPQ010000003.1"/>
</dbReference>
<evidence type="ECO:0000313" key="1">
    <source>
        <dbReference type="EMBL" id="NNM47250.1"/>
    </source>
</evidence>
<evidence type="ECO:0000313" key="2">
    <source>
        <dbReference type="Proteomes" id="UP000588586"/>
    </source>
</evidence>
<name>A0A849HBJ8_9MICO</name>
<comment type="caution">
    <text evidence="1">The sequence shown here is derived from an EMBL/GenBank/DDBJ whole genome shotgun (WGS) entry which is preliminary data.</text>
</comment>